<proteinExistence type="predicted"/>
<evidence type="ECO:0000313" key="1">
    <source>
        <dbReference type="EMBL" id="KAK1784444.1"/>
    </source>
</evidence>
<dbReference type="Proteomes" id="UP001239994">
    <property type="component" value="Unassembled WGS sequence"/>
</dbReference>
<keyword evidence="2" id="KW-1185">Reference proteome</keyword>
<sequence length="33" mass="3845">MELLALQTTYYKCCQTKARRMIDTCSLPHPLQS</sequence>
<organism evidence="1 2">
    <name type="scientific">Electrophorus voltai</name>
    <dbReference type="NCBI Taxonomy" id="2609070"/>
    <lineage>
        <taxon>Eukaryota</taxon>
        <taxon>Metazoa</taxon>
        <taxon>Chordata</taxon>
        <taxon>Craniata</taxon>
        <taxon>Vertebrata</taxon>
        <taxon>Euteleostomi</taxon>
        <taxon>Actinopterygii</taxon>
        <taxon>Neopterygii</taxon>
        <taxon>Teleostei</taxon>
        <taxon>Ostariophysi</taxon>
        <taxon>Gymnotiformes</taxon>
        <taxon>Gymnotoidei</taxon>
        <taxon>Gymnotidae</taxon>
        <taxon>Electrophorus</taxon>
    </lineage>
</organism>
<accession>A0AAD9DL67</accession>
<dbReference type="AlphaFoldDB" id="A0AAD9DL67"/>
<feature type="non-terminal residue" evidence="1">
    <location>
        <position position="1"/>
    </location>
</feature>
<name>A0AAD9DL67_9TELE</name>
<dbReference type="EMBL" id="JAROKS010000153">
    <property type="protein sequence ID" value="KAK1784444.1"/>
    <property type="molecule type" value="Genomic_DNA"/>
</dbReference>
<reference evidence="1" key="1">
    <citation type="submission" date="2023-03" db="EMBL/GenBank/DDBJ databases">
        <title>Electrophorus voltai genome.</title>
        <authorList>
            <person name="Bian C."/>
        </authorList>
    </citation>
    <scope>NUCLEOTIDE SEQUENCE</scope>
    <source>
        <strain evidence="1">CB-2022</strain>
        <tissue evidence="1">Muscle</tissue>
    </source>
</reference>
<comment type="caution">
    <text evidence="1">The sequence shown here is derived from an EMBL/GenBank/DDBJ whole genome shotgun (WGS) entry which is preliminary data.</text>
</comment>
<gene>
    <name evidence="1" type="ORF">P4O66_001247</name>
</gene>
<protein>
    <submittedName>
        <fullName evidence="1">Uncharacterized protein</fullName>
    </submittedName>
</protein>
<evidence type="ECO:0000313" key="2">
    <source>
        <dbReference type="Proteomes" id="UP001239994"/>
    </source>
</evidence>